<dbReference type="PANTHER" id="PTHR31793">
    <property type="entry name" value="4-HYDROXYBENZOYL-COA THIOESTERASE FAMILY MEMBER"/>
    <property type="match status" value="1"/>
</dbReference>
<evidence type="ECO:0000313" key="1">
    <source>
        <dbReference type="EMBL" id="SJN15699.1"/>
    </source>
</evidence>
<organism evidence="1 2">
    <name type="scientific">Micrococcus lylae</name>
    <dbReference type="NCBI Taxonomy" id="1273"/>
    <lineage>
        <taxon>Bacteria</taxon>
        <taxon>Bacillati</taxon>
        <taxon>Actinomycetota</taxon>
        <taxon>Actinomycetes</taxon>
        <taxon>Micrococcales</taxon>
        <taxon>Micrococcaceae</taxon>
        <taxon>Micrococcus</taxon>
    </lineage>
</organism>
<evidence type="ECO:0000313" key="2">
    <source>
        <dbReference type="Proteomes" id="UP000196230"/>
    </source>
</evidence>
<dbReference type="Proteomes" id="UP000196230">
    <property type="component" value="Unassembled WGS sequence"/>
</dbReference>
<sequence length="160" mass="17419">MTTGSPFLDDDGRLAVDVYVPLRWKDMDAYGHINNIQVVQLMEEARVAAFGVPVGSGSDAEADLAPLDLTVGAGEGVRVFVSEHRVKYRAQMKYRAKPVRVRVSIDQAKGASVHVGYKMHDGVDDALLVTATSVMVYVDAETGRPMRLTDKQRKALTGGQ</sequence>
<dbReference type="RefSeq" id="WP_087133293.1">
    <property type="nucleotide sequence ID" value="NZ_FUKP01000004.1"/>
</dbReference>
<dbReference type="GO" id="GO:0047617">
    <property type="term" value="F:fatty acyl-CoA hydrolase activity"/>
    <property type="evidence" value="ECO:0007669"/>
    <property type="project" value="TreeGrafter"/>
</dbReference>
<gene>
    <name evidence="1" type="ORF">FM125_00400</name>
</gene>
<accession>A0A1R4I7G8</accession>
<dbReference type="InterPro" id="IPR029069">
    <property type="entry name" value="HotDog_dom_sf"/>
</dbReference>
<evidence type="ECO:0008006" key="3">
    <source>
        <dbReference type="Google" id="ProtNLM"/>
    </source>
</evidence>
<dbReference type="SUPFAM" id="SSF54637">
    <property type="entry name" value="Thioesterase/thiol ester dehydrase-isomerase"/>
    <property type="match status" value="1"/>
</dbReference>
<dbReference type="CDD" id="cd00586">
    <property type="entry name" value="4HBT"/>
    <property type="match status" value="1"/>
</dbReference>
<protein>
    <recommendedName>
        <fullName evidence="3">Acyl-CoA thioesterase</fullName>
    </recommendedName>
</protein>
<reference evidence="1 2" key="1">
    <citation type="submission" date="2017-02" db="EMBL/GenBank/DDBJ databases">
        <authorList>
            <person name="Peterson S.W."/>
        </authorList>
    </citation>
    <scope>NUCLEOTIDE SEQUENCE [LARGE SCALE GENOMIC DNA]</scope>
    <source>
        <strain evidence="1 2">2B3F</strain>
    </source>
</reference>
<proteinExistence type="predicted"/>
<dbReference type="AlphaFoldDB" id="A0A1R4I7G8"/>
<dbReference type="Gene3D" id="3.10.129.10">
    <property type="entry name" value="Hotdog Thioesterase"/>
    <property type="match status" value="1"/>
</dbReference>
<dbReference type="PANTHER" id="PTHR31793:SF24">
    <property type="entry name" value="LONG-CHAIN ACYL-COA THIOESTERASE FADM"/>
    <property type="match status" value="1"/>
</dbReference>
<name>A0A1R4I7G8_9MICC</name>
<dbReference type="InterPro" id="IPR050563">
    <property type="entry name" value="4-hydroxybenzoyl-CoA_TE"/>
</dbReference>
<dbReference type="EMBL" id="FUKP01000004">
    <property type="protein sequence ID" value="SJN15699.1"/>
    <property type="molecule type" value="Genomic_DNA"/>
</dbReference>
<dbReference type="Pfam" id="PF13279">
    <property type="entry name" value="4HBT_2"/>
    <property type="match status" value="1"/>
</dbReference>